<evidence type="ECO:0000313" key="3">
    <source>
        <dbReference type="Proteomes" id="UP000198415"/>
    </source>
</evidence>
<reference evidence="2 3" key="1">
    <citation type="submission" date="2017-06" db="EMBL/GenBank/DDBJ databases">
        <authorList>
            <person name="Kim H.J."/>
            <person name="Triplett B.A."/>
        </authorList>
    </citation>
    <scope>NUCLEOTIDE SEQUENCE [LARGE SCALE GENOMIC DNA]</scope>
    <source>
        <strain evidence="2 3">DSM 43151</strain>
    </source>
</reference>
<name>A0A238XIR5_9ACTN</name>
<sequence>MTALRRLRAACERRLDGLDIPQPFNLEKFCDAVAERRGRPLYLHDLPFPASPEHAYGLYIGTDDSDHVFLEAQTSGWHRDLIGCHEIAHLLLDHHGAPEDLADDVFPDLGPALIRRMLSRQVYDTDDERQAEVLASMILDRAARLPSSHHAGNGTPTGRLSDVLADPRGVTSHD</sequence>
<dbReference type="EMBL" id="FZNR01000003">
    <property type="protein sequence ID" value="SNR58214.1"/>
    <property type="molecule type" value="Genomic_DNA"/>
</dbReference>
<evidence type="ECO:0000256" key="1">
    <source>
        <dbReference type="SAM" id="MobiDB-lite"/>
    </source>
</evidence>
<protein>
    <recommendedName>
        <fullName evidence="4">IrrE N-terminal-like domain-containing protein</fullName>
    </recommendedName>
</protein>
<proteinExistence type="predicted"/>
<dbReference type="RefSeq" id="WP_089293054.1">
    <property type="nucleotide sequence ID" value="NZ_BOMU01000041.1"/>
</dbReference>
<dbReference type="AlphaFoldDB" id="A0A238XIR5"/>
<evidence type="ECO:0008006" key="4">
    <source>
        <dbReference type="Google" id="ProtNLM"/>
    </source>
</evidence>
<dbReference type="Proteomes" id="UP000198415">
    <property type="component" value="Unassembled WGS sequence"/>
</dbReference>
<keyword evidence="3" id="KW-1185">Reference proteome</keyword>
<feature type="region of interest" description="Disordered" evidence="1">
    <location>
        <begin position="145"/>
        <end position="174"/>
    </location>
</feature>
<organism evidence="2 3">
    <name type="scientific">Actinoplanes regularis</name>
    <dbReference type="NCBI Taxonomy" id="52697"/>
    <lineage>
        <taxon>Bacteria</taxon>
        <taxon>Bacillati</taxon>
        <taxon>Actinomycetota</taxon>
        <taxon>Actinomycetes</taxon>
        <taxon>Micromonosporales</taxon>
        <taxon>Micromonosporaceae</taxon>
        <taxon>Actinoplanes</taxon>
    </lineage>
</organism>
<evidence type="ECO:0000313" key="2">
    <source>
        <dbReference type="EMBL" id="SNR58214.1"/>
    </source>
</evidence>
<gene>
    <name evidence="2" type="ORF">SAMN06264365_103451</name>
</gene>
<accession>A0A238XIR5</accession>
<dbReference type="OrthoDB" id="4144896at2"/>